<feature type="domain" description="HTH tetR-type" evidence="3">
    <location>
        <begin position="9"/>
        <end position="69"/>
    </location>
</feature>
<proteinExistence type="predicted"/>
<dbReference type="EMBL" id="JAOXXL010000018">
    <property type="protein sequence ID" value="MCY7008388.1"/>
    <property type="molecule type" value="Genomic_DNA"/>
</dbReference>
<evidence type="ECO:0000259" key="3">
    <source>
        <dbReference type="PROSITE" id="PS50977"/>
    </source>
</evidence>
<gene>
    <name evidence="4" type="ORF">OCK72_06930</name>
</gene>
<comment type="caution">
    <text evidence="4">The sequence shown here is derived from an EMBL/GenBank/DDBJ whole genome shotgun (WGS) entry which is preliminary data.</text>
</comment>
<dbReference type="Gene3D" id="1.10.357.10">
    <property type="entry name" value="Tetracycline Repressor, domain 2"/>
    <property type="match status" value="1"/>
</dbReference>
<evidence type="ECO:0000313" key="4">
    <source>
        <dbReference type="EMBL" id="MCY7008388.1"/>
    </source>
</evidence>
<evidence type="ECO:0000256" key="1">
    <source>
        <dbReference type="ARBA" id="ARBA00023125"/>
    </source>
</evidence>
<sequence>MKIESCKNYNEKDDLIMKIAVTVRQRGVNSLKIDDFTKYMDISKATFYKYFKDKNDVINSFVENYIENSINFNECNSISLLDKDLYFIIFQKILYQFTVGSQIFLNDIKELYSDLWEKIQLSIFKRNENIVKIYQNSIEAKILENVNPHLLVLQDEVFFSQITQNNFLVTRNLTIQQAIKDYFYLRVNQLFIEKEDKNSLLQKHNEQLSSLINCLSLSML</sequence>
<dbReference type="SUPFAM" id="SSF46689">
    <property type="entry name" value="Homeodomain-like"/>
    <property type="match status" value="1"/>
</dbReference>
<accession>A0ABT4DK87</accession>
<reference evidence="4" key="1">
    <citation type="submission" date="2022-09" db="EMBL/GenBank/DDBJ databases">
        <authorList>
            <person name="Zoaiter M."/>
        </authorList>
    </citation>
    <scope>NUCLEOTIDE SEQUENCE</scope>
    <source>
        <strain evidence="4">DSM 19848</strain>
    </source>
</reference>
<evidence type="ECO:0000313" key="5">
    <source>
        <dbReference type="Proteomes" id="UP001062738"/>
    </source>
</evidence>
<dbReference type="InterPro" id="IPR009057">
    <property type="entry name" value="Homeodomain-like_sf"/>
</dbReference>
<dbReference type="PROSITE" id="PS50977">
    <property type="entry name" value="HTH_TETR_2"/>
    <property type="match status" value="1"/>
</dbReference>
<dbReference type="RefSeq" id="WP_265152299.1">
    <property type="nucleotide sequence ID" value="NZ_JAOXXL010000018.1"/>
</dbReference>
<name>A0ABT4DK87_FUSSI</name>
<keyword evidence="1 2" id="KW-0238">DNA-binding</keyword>
<dbReference type="InterPro" id="IPR001647">
    <property type="entry name" value="HTH_TetR"/>
</dbReference>
<keyword evidence="5" id="KW-1185">Reference proteome</keyword>
<organism evidence="4 5">
    <name type="scientific">Fusobacterium simiae</name>
    <dbReference type="NCBI Taxonomy" id="855"/>
    <lineage>
        <taxon>Bacteria</taxon>
        <taxon>Fusobacteriati</taxon>
        <taxon>Fusobacteriota</taxon>
        <taxon>Fusobacteriia</taxon>
        <taxon>Fusobacteriales</taxon>
        <taxon>Fusobacteriaceae</taxon>
        <taxon>Fusobacterium</taxon>
    </lineage>
</organism>
<feature type="DNA-binding region" description="H-T-H motif" evidence="2">
    <location>
        <begin position="32"/>
        <end position="51"/>
    </location>
</feature>
<dbReference type="Proteomes" id="UP001062738">
    <property type="component" value="Unassembled WGS sequence"/>
</dbReference>
<protein>
    <submittedName>
        <fullName evidence="4">TetR/AcrR family transcriptional regulator</fullName>
    </submittedName>
</protein>
<evidence type="ECO:0000256" key="2">
    <source>
        <dbReference type="PROSITE-ProRule" id="PRU00335"/>
    </source>
</evidence>